<evidence type="ECO:0008006" key="14">
    <source>
        <dbReference type="Google" id="ProtNLM"/>
    </source>
</evidence>
<dbReference type="GO" id="GO:0051072">
    <property type="term" value="P:4,6-pyruvylated galactose residue biosynthetic process"/>
    <property type="evidence" value="ECO:0007669"/>
    <property type="project" value="TreeGrafter"/>
</dbReference>
<comment type="caution">
    <text evidence="12">The sequence shown here is derived from an EMBL/GenBank/DDBJ whole genome shotgun (WGS) entry which is preliminary data.</text>
</comment>
<dbReference type="InParanoid" id="A8N1E3"/>
<dbReference type="InterPro" id="IPR002659">
    <property type="entry name" value="Glyco_trans_31"/>
</dbReference>
<evidence type="ECO:0000256" key="8">
    <source>
        <dbReference type="ARBA" id="ARBA00023034"/>
    </source>
</evidence>
<keyword evidence="9 11" id="KW-0472">Membrane</keyword>
<dbReference type="OrthoDB" id="2139606at2759"/>
<accession>A8N1E3</accession>
<dbReference type="GeneID" id="6005116"/>
<comment type="subcellular location">
    <subcellularLocation>
        <location evidence="1">Golgi apparatus membrane</location>
        <topology evidence="1">Single-pass type II membrane protein</topology>
    </subcellularLocation>
</comment>
<dbReference type="PANTHER" id="PTHR11214">
    <property type="entry name" value="BETA-1,3-N-ACETYLGLUCOSAMINYLTRANSFERASE"/>
    <property type="match status" value="1"/>
</dbReference>
<evidence type="ECO:0000256" key="1">
    <source>
        <dbReference type="ARBA" id="ARBA00004323"/>
    </source>
</evidence>
<keyword evidence="6" id="KW-0735">Signal-anchor</keyword>
<dbReference type="eggNOG" id="KOG2287">
    <property type="taxonomic scope" value="Eukaryota"/>
</dbReference>
<organism evidence="12 13">
    <name type="scientific">Coprinopsis cinerea (strain Okayama-7 / 130 / ATCC MYA-4618 / FGSC 9003)</name>
    <name type="common">Inky cap fungus</name>
    <name type="synonym">Hormographiella aspergillata</name>
    <dbReference type="NCBI Taxonomy" id="240176"/>
    <lineage>
        <taxon>Eukaryota</taxon>
        <taxon>Fungi</taxon>
        <taxon>Dikarya</taxon>
        <taxon>Basidiomycota</taxon>
        <taxon>Agaricomycotina</taxon>
        <taxon>Agaricomycetes</taxon>
        <taxon>Agaricomycetidae</taxon>
        <taxon>Agaricales</taxon>
        <taxon>Agaricineae</taxon>
        <taxon>Psathyrellaceae</taxon>
        <taxon>Coprinopsis</taxon>
    </lineage>
</organism>
<protein>
    <recommendedName>
        <fullName evidence="14">Glycosyltransferase family 31 protein</fullName>
    </recommendedName>
</protein>
<evidence type="ECO:0000256" key="9">
    <source>
        <dbReference type="ARBA" id="ARBA00023136"/>
    </source>
</evidence>
<evidence type="ECO:0000256" key="5">
    <source>
        <dbReference type="ARBA" id="ARBA00022692"/>
    </source>
</evidence>
<dbReference type="PANTHER" id="PTHR11214:SF333">
    <property type="entry name" value="GLYCOSYLTRANSFERASE FAMILY 31 PROTEIN"/>
    <property type="match status" value="1"/>
</dbReference>
<feature type="transmembrane region" description="Helical" evidence="11">
    <location>
        <begin position="51"/>
        <end position="72"/>
    </location>
</feature>
<evidence type="ECO:0000313" key="13">
    <source>
        <dbReference type="Proteomes" id="UP000001861"/>
    </source>
</evidence>
<gene>
    <name evidence="12" type="ORF">CC1G_12667</name>
</gene>
<keyword evidence="7 11" id="KW-1133">Transmembrane helix</keyword>
<dbReference type="AlphaFoldDB" id="A8N1E3"/>
<keyword evidence="5 11" id="KW-0812">Transmembrane</keyword>
<evidence type="ECO:0000256" key="3">
    <source>
        <dbReference type="ARBA" id="ARBA00022676"/>
    </source>
</evidence>
<dbReference type="OMA" id="YVRSTWA"/>
<dbReference type="GO" id="GO:0000139">
    <property type="term" value="C:Golgi membrane"/>
    <property type="evidence" value="ECO:0007669"/>
    <property type="project" value="UniProtKB-SubCell"/>
</dbReference>
<dbReference type="KEGG" id="cci:CC1G_12667"/>
<evidence type="ECO:0000256" key="7">
    <source>
        <dbReference type="ARBA" id="ARBA00022989"/>
    </source>
</evidence>
<evidence type="ECO:0000313" key="12">
    <source>
        <dbReference type="EMBL" id="EAU93132.2"/>
    </source>
</evidence>
<dbReference type="EMBL" id="AACS02000001">
    <property type="protein sequence ID" value="EAU93132.2"/>
    <property type="molecule type" value="Genomic_DNA"/>
</dbReference>
<keyword evidence="8" id="KW-0333">Golgi apparatus</keyword>
<sequence>MSVRHGQRVTVAPHPQQQPERSKTQTRNQKGDELVGNTTTTTATRYQFLEILTLISILILAILLALFLIYTLNPDKEPLPWRAYCSIPSLAAPRDHPYPLRIYPEIEPGELIPPFPPANLENLPPAGILIGVFSVDSAFERRMLIRTTWAAHARSRNGAVGGDGGRGTSRTVVRFILGQPRQSWERRIKLEMDTYNDVVILPIPENMNNGKTHTFFSWASLNAWVPPVYNVSEPPLPRFSYSNYTASPPPLAPHDPISAWHNIRSHRPKPWIRPDYVVKADDDAFIMLAELEARLRVELHNKPKFSNSTNRIPRRIPTATLLTEASPIDVSPDRVPLISAPFPETMTDNDPLIYWGYLVTNRLHQFMAGELYALSWSLVDWVAKDAAVKGMTKGAEDKQTAKWMRLHPRADRVRWTSERCWIYDHPRSGTVYGHGFLFPSEVTRIKKEITSYVKDLMRDRGHREFAANGARFGTGNEHRYYRPRGSWRSTTAPESLTRSTVSTFGVRYTPPLRELSERESIEALVEGSEMSLLERGGPITPEQAWLHREGRRTQYENQRVGGTVAVHFIKKNAWYLEAAIALLEGEEESEAEQYNLPTFDGFHLSRSNINRWAPWTQDSAFRRT</sequence>
<dbReference type="GO" id="GO:0016758">
    <property type="term" value="F:hexosyltransferase activity"/>
    <property type="evidence" value="ECO:0007669"/>
    <property type="project" value="InterPro"/>
</dbReference>
<evidence type="ECO:0000256" key="10">
    <source>
        <dbReference type="SAM" id="MobiDB-lite"/>
    </source>
</evidence>
<proteinExistence type="inferred from homology"/>
<keyword evidence="4" id="KW-0808">Transferase</keyword>
<evidence type="ECO:0000256" key="4">
    <source>
        <dbReference type="ARBA" id="ARBA00022679"/>
    </source>
</evidence>
<keyword evidence="3" id="KW-0328">Glycosyltransferase</keyword>
<dbReference type="RefSeq" id="XP_001828692.2">
    <property type="nucleotide sequence ID" value="XM_001828640.2"/>
</dbReference>
<dbReference type="STRING" id="240176.A8N1E3"/>
<reference evidence="12 13" key="1">
    <citation type="journal article" date="2010" name="Proc. Natl. Acad. Sci. U.S.A.">
        <title>Insights into evolution of multicellular fungi from the assembled chromosomes of the mushroom Coprinopsis cinerea (Coprinus cinereus).</title>
        <authorList>
            <person name="Stajich J.E."/>
            <person name="Wilke S.K."/>
            <person name="Ahren D."/>
            <person name="Au C.H."/>
            <person name="Birren B.W."/>
            <person name="Borodovsky M."/>
            <person name="Burns C."/>
            <person name="Canback B."/>
            <person name="Casselton L.A."/>
            <person name="Cheng C.K."/>
            <person name="Deng J."/>
            <person name="Dietrich F.S."/>
            <person name="Fargo D.C."/>
            <person name="Farman M.L."/>
            <person name="Gathman A.C."/>
            <person name="Goldberg J."/>
            <person name="Guigo R."/>
            <person name="Hoegger P.J."/>
            <person name="Hooker J.B."/>
            <person name="Huggins A."/>
            <person name="James T.Y."/>
            <person name="Kamada T."/>
            <person name="Kilaru S."/>
            <person name="Kodira C."/>
            <person name="Kues U."/>
            <person name="Kupfer D."/>
            <person name="Kwan H.S."/>
            <person name="Lomsadze A."/>
            <person name="Li W."/>
            <person name="Lilly W.W."/>
            <person name="Ma L.J."/>
            <person name="Mackey A.J."/>
            <person name="Manning G."/>
            <person name="Martin F."/>
            <person name="Muraguchi H."/>
            <person name="Natvig D.O."/>
            <person name="Palmerini H."/>
            <person name="Ramesh M.A."/>
            <person name="Rehmeyer C.J."/>
            <person name="Roe B.A."/>
            <person name="Shenoy N."/>
            <person name="Stanke M."/>
            <person name="Ter-Hovhannisyan V."/>
            <person name="Tunlid A."/>
            <person name="Velagapudi R."/>
            <person name="Vision T.J."/>
            <person name="Zeng Q."/>
            <person name="Zolan M.E."/>
            <person name="Pukkila P.J."/>
        </authorList>
    </citation>
    <scope>NUCLEOTIDE SEQUENCE [LARGE SCALE GENOMIC DNA]</scope>
    <source>
        <strain evidence="13">Okayama-7 / 130 / ATCC MYA-4618 / FGSC 9003</strain>
    </source>
</reference>
<feature type="region of interest" description="Disordered" evidence="10">
    <location>
        <begin position="1"/>
        <end position="36"/>
    </location>
</feature>
<evidence type="ECO:0000256" key="2">
    <source>
        <dbReference type="ARBA" id="ARBA00008661"/>
    </source>
</evidence>
<name>A8N1E3_COPC7</name>
<evidence type="ECO:0000256" key="11">
    <source>
        <dbReference type="SAM" id="Phobius"/>
    </source>
</evidence>
<comment type="similarity">
    <text evidence="2">Belongs to the glycosyltransferase 31 family.</text>
</comment>
<dbReference type="VEuPathDB" id="FungiDB:CC1G_12667"/>
<dbReference type="HOGENOM" id="CLU_015642_1_0_1"/>
<keyword evidence="13" id="KW-1185">Reference proteome</keyword>
<evidence type="ECO:0000256" key="6">
    <source>
        <dbReference type="ARBA" id="ARBA00022968"/>
    </source>
</evidence>
<dbReference type="Proteomes" id="UP000001861">
    <property type="component" value="Unassembled WGS sequence"/>
</dbReference>